<dbReference type="InterPro" id="IPR015425">
    <property type="entry name" value="FH2_Formin"/>
</dbReference>
<sequence length="1179" mass="134241">TNKKYRPTIKSRACTGSARSSSIISSASQVGLKLISDINYAVVYNTTGAHLDRFSSIRIPGSKKERPPLSHMSKHSSFGDWSTSSEFEELSSKITSEKEILALFEKMMEDMNLNEEKKAPLREKDLSTKREMVLQYIITAAKTGSLRSSSQISPQEFLSELKGGATDERLFACLDSLRVSLTSNPVSWVQSFGHEGLGLLLDTLEKLILKKHQEKVDKKSQHKVIQCLKAFMNNKYGLERILGEEKSLALLAQAIDPGQPAMMTDVVKLLSAICIVGEENTLEKVLEAITTATEGRGVARFNPIVQGLSVRSVQLQVACMQLINALVTSPDELDFRLHIRNEFMRCGLREILPTLDTVKNDALDIQLKVFEEHKEEDMIEFSHRLEDIRSELEYPSDAEIVCSFLLYVSIGLRTDIGDVFNVLYCSVKDTSAESNFLSILQHLLLVRNDYFTRPQYFKIIEECVSQIVLHRSGTDPDFAYRKRLDVDFSHLLEVCVDKARAEEFEQRALELAQKFDEEFLGRQEAQAQLLKREEKINELEAELQAYRNQSVPALSSTTSSSCPPAPPPPPPVPGVPGPPPPPPPPPPPGCASMPGMPPPPPPPLGLGGLTSFSIQHVLPFGLKPKKEFKPEASMKRLNWSKISPQEMSESCFWVAAKEERYENEDLLTRLAITFGTQRAARREEELEEKKIKKRVKELKVLDPKIAQNLSIFLGSFRMPYEEIRRMILEVDEDQLTEPMIQNLVKYLPEQEQLIALVKYKSEFANLSEPEQFGVVMSSVKRLRPRLNSILFKLQFEEQVSNLRPEIMAVNAACDEVKKSKAFSRLLELILLMGNFMNAGSRNAQSFGFNLSSLCKLKDTKSADQKSTLLHFLAEICEEKYPEVMKFVEDLQHVDQASRVSAENLEKSLRQMEKHLLQLEKDLDTFSSTDDQQDLFLSKMAISFHTFARDQYQKLVIMHSNMVTLYLNMLEYFTIDPKKTSVEELFTDLSNFRAMFMQAVKENARRREAEEKQRKARIAKEKAEREKQERQMKKKRLLEVNTENDETGVMDCLLEALQSGAAFRDRRKRAPRPRAANFYKRFHENLFFFFSPSLSLPPISPAENMKAPLQRSRSRQNINFNSTRAPTAKEPHYESEPHPSAAHRPTHRAEREKEKEQTPTLCSSNGDTDVESLLARLRDL</sequence>
<evidence type="ECO:0000259" key="7">
    <source>
        <dbReference type="PROSITE" id="PS51444"/>
    </source>
</evidence>
<organism evidence="8 9">
    <name type="scientific">Sinocyclocheilus anshuiensis</name>
    <dbReference type="NCBI Taxonomy" id="1608454"/>
    <lineage>
        <taxon>Eukaryota</taxon>
        <taxon>Metazoa</taxon>
        <taxon>Chordata</taxon>
        <taxon>Craniata</taxon>
        <taxon>Vertebrata</taxon>
        <taxon>Euteleostomi</taxon>
        <taxon>Actinopterygii</taxon>
        <taxon>Neopterygii</taxon>
        <taxon>Teleostei</taxon>
        <taxon>Ostariophysi</taxon>
        <taxon>Cypriniformes</taxon>
        <taxon>Cyprinidae</taxon>
        <taxon>Cyprininae</taxon>
        <taxon>Sinocyclocheilus</taxon>
    </lineage>
</organism>
<reference evidence="8" key="2">
    <citation type="submission" date="2025-09" db="UniProtKB">
        <authorList>
            <consortium name="Ensembl"/>
        </authorList>
    </citation>
    <scope>IDENTIFICATION</scope>
</reference>
<name>A0A671T487_9TELE</name>
<dbReference type="GO" id="GO:0005884">
    <property type="term" value="C:actin filament"/>
    <property type="evidence" value="ECO:0007669"/>
    <property type="project" value="TreeGrafter"/>
</dbReference>
<evidence type="ECO:0000313" key="8">
    <source>
        <dbReference type="Ensembl" id="ENSSANP00000103337.1"/>
    </source>
</evidence>
<feature type="coiled-coil region" evidence="3">
    <location>
        <begin position="1000"/>
        <end position="1042"/>
    </location>
</feature>
<dbReference type="SMART" id="SM01139">
    <property type="entry name" value="Drf_FH3"/>
    <property type="match status" value="1"/>
</dbReference>
<dbReference type="GO" id="GO:0003779">
    <property type="term" value="F:actin binding"/>
    <property type="evidence" value="ECO:0007669"/>
    <property type="project" value="InterPro"/>
</dbReference>
<dbReference type="PROSITE" id="PS51444">
    <property type="entry name" value="FH2"/>
    <property type="match status" value="1"/>
</dbReference>
<reference evidence="8" key="1">
    <citation type="submission" date="2025-08" db="UniProtKB">
        <authorList>
            <consortium name="Ensembl"/>
        </authorList>
    </citation>
    <scope>IDENTIFICATION</scope>
</reference>
<feature type="compositionally biased region" description="Polar residues" evidence="4">
    <location>
        <begin position="550"/>
        <end position="560"/>
    </location>
</feature>
<dbReference type="InterPro" id="IPR044933">
    <property type="entry name" value="DIA_GBD_sf"/>
</dbReference>
<dbReference type="Gene3D" id="1.25.10.10">
    <property type="entry name" value="Leucine-rich Repeat Variant"/>
    <property type="match status" value="1"/>
</dbReference>
<dbReference type="AlphaFoldDB" id="A0A671T487"/>
<dbReference type="InterPro" id="IPR051412">
    <property type="entry name" value="Formin_Homology_Diaphanous_sf"/>
</dbReference>
<dbReference type="Gene3D" id="6.10.30.30">
    <property type="match status" value="1"/>
</dbReference>
<dbReference type="InterPro" id="IPR016024">
    <property type="entry name" value="ARM-type_fold"/>
</dbReference>
<dbReference type="InterPro" id="IPR011989">
    <property type="entry name" value="ARM-like"/>
</dbReference>
<comment type="similarity">
    <text evidence="1">Belongs to the formin homology family. Diaphanous subfamily.</text>
</comment>
<evidence type="ECO:0000256" key="1">
    <source>
        <dbReference type="ARBA" id="ARBA00008214"/>
    </source>
</evidence>
<dbReference type="InterPro" id="IPR014767">
    <property type="entry name" value="DAD_dom"/>
</dbReference>
<feature type="region of interest" description="Disordered" evidence="4">
    <location>
        <begin position="550"/>
        <end position="608"/>
    </location>
</feature>
<gene>
    <name evidence="8" type="primary">LOC107691273</name>
</gene>
<dbReference type="PROSITE" id="PS51231">
    <property type="entry name" value="DAD"/>
    <property type="match status" value="1"/>
</dbReference>
<evidence type="ECO:0000256" key="3">
    <source>
        <dbReference type="SAM" id="Coils"/>
    </source>
</evidence>
<evidence type="ECO:0000256" key="2">
    <source>
        <dbReference type="ARBA" id="ARBA00023054"/>
    </source>
</evidence>
<evidence type="ECO:0000259" key="6">
    <source>
        <dbReference type="PROSITE" id="PS51232"/>
    </source>
</evidence>
<dbReference type="InterPro" id="IPR010472">
    <property type="entry name" value="FH3_dom"/>
</dbReference>
<evidence type="ECO:0000259" key="5">
    <source>
        <dbReference type="PROSITE" id="PS51231"/>
    </source>
</evidence>
<evidence type="ECO:0000256" key="4">
    <source>
        <dbReference type="SAM" id="MobiDB-lite"/>
    </source>
</evidence>
<dbReference type="Gene3D" id="1.20.58.2220">
    <property type="entry name" value="Formin, FH2 domain"/>
    <property type="match status" value="1"/>
</dbReference>
<feature type="domain" description="GBD/FH3" evidence="6">
    <location>
        <begin position="92"/>
        <end position="475"/>
    </location>
</feature>
<feature type="region of interest" description="Disordered" evidence="4">
    <location>
        <begin position="1104"/>
        <end position="1179"/>
    </location>
</feature>
<feature type="coiled-coil region" evidence="3">
    <location>
        <begin position="522"/>
        <end position="549"/>
    </location>
</feature>
<dbReference type="Ensembl" id="ENSSANT00000109667.1">
    <property type="protein sequence ID" value="ENSSANP00000103337.1"/>
    <property type="gene ID" value="ENSSANG00000050564.1"/>
</dbReference>
<feature type="compositionally biased region" description="Pro residues" evidence="4">
    <location>
        <begin position="563"/>
        <end position="604"/>
    </location>
</feature>
<dbReference type="SUPFAM" id="SSF101447">
    <property type="entry name" value="Formin homology 2 domain (FH2 domain)"/>
    <property type="match status" value="1"/>
</dbReference>
<dbReference type="Gene3D" id="1.10.238.150">
    <property type="entry name" value="Formin, FH3 diaphanous domain"/>
    <property type="match status" value="1"/>
</dbReference>
<dbReference type="Pfam" id="PF06371">
    <property type="entry name" value="Drf_GBD"/>
    <property type="match status" value="1"/>
</dbReference>
<dbReference type="Pfam" id="PF06367">
    <property type="entry name" value="Drf_FH3"/>
    <property type="match status" value="2"/>
</dbReference>
<dbReference type="InterPro" id="IPR014768">
    <property type="entry name" value="GBD/FH3_dom"/>
</dbReference>
<dbReference type="Proteomes" id="UP000472260">
    <property type="component" value="Unassembled WGS sequence"/>
</dbReference>
<dbReference type="GO" id="GO:0030041">
    <property type="term" value="P:actin filament polymerization"/>
    <property type="evidence" value="ECO:0007669"/>
    <property type="project" value="TreeGrafter"/>
</dbReference>
<dbReference type="SMART" id="SM00498">
    <property type="entry name" value="FH2"/>
    <property type="match status" value="1"/>
</dbReference>
<feature type="compositionally biased region" description="Basic and acidic residues" evidence="4">
    <location>
        <begin position="1126"/>
        <end position="1136"/>
    </location>
</feature>
<dbReference type="PANTHER" id="PTHR45691:SF9">
    <property type="entry name" value="PROTEIN DIAPHANOUS HOMOLOG 3"/>
    <property type="match status" value="1"/>
</dbReference>
<dbReference type="PROSITE" id="PS51232">
    <property type="entry name" value="GBD_FH3"/>
    <property type="match status" value="1"/>
</dbReference>
<dbReference type="Pfam" id="PF02181">
    <property type="entry name" value="FH2"/>
    <property type="match status" value="1"/>
</dbReference>
<dbReference type="InterPro" id="IPR010473">
    <property type="entry name" value="GTPase-bd"/>
</dbReference>
<feature type="compositionally biased region" description="Polar residues" evidence="4">
    <location>
        <begin position="1114"/>
        <end position="1124"/>
    </location>
</feature>
<feature type="compositionally biased region" description="Basic and acidic residues" evidence="4">
    <location>
        <begin position="1146"/>
        <end position="1156"/>
    </location>
</feature>
<dbReference type="Gene3D" id="1.20.58.630">
    <property type="match status" value="1"/>
</dbReference>
<keyword evidence="2 3" id="KW-0175">Coiled coil</keyword>
<feature type="coiled-coil region" evidence="3">
    <location>
        <begin position="901"/>
        <end position="928"/>
    </location>
</feature>
<dbReference type="SUPFAM" id="SSF48371">
    <property type="entry name" value="ARM repeat"/>
    <property type="match status" value="1"/>
</dbReference>
<protein>
    <submittedName>
        <fullName evidence="8">Protein diaphanous homolog 3-like</fullName>
    </submittedName>
</protein>
<keyword evidence="9" id="KW-1185">Reference proteome</keyword>
<proteinExistence type="inferred from homology"/>
<dbReference type="GO" id="GO:0031267">
    <property type="term" value="F:small GTPase binding"/>
    <property type="evidence" value="ECO:0007669"/>
    <property type="project" value="InterPro"/>
</dbReference>
<dbReference type="PANTHER" id="PTHR45691">
    <property type="entry name" value="PROTEIN DIAPHANOUS"/>
    <property type="match status" value="1"/>
</dbReference>
<dbReference type="Gene3D" id="1.10.20.40">
    <property type="entry name" value="Formin, diaphanous GTPase-binding domain"/>
    <property type="match status" value="1"/>
</dbReference>
<feature type="domain" description="DAD" evidence="5">
    <location>
        <begin position="1044"/>
        <end position="1074"/>
    </location>
</feature>
<feature type="domain" description="FH2" evidence="7">
    <location>
        <begin position="624"/>
        <end position="1021"/>
    </location>
</feature>
<feature type="compositionally biased region" description="Polar residues" evidence="4">
    <location>
        <begin position="1157"/>
        <end position="1166"/>
    </location>
</feature>
<dbReference type="InterPro" id="IPR042201">
    <property type="entry name" value="FH2_Formin_sf"/>
</dbReference>
<accession>A0A671T487</accession>
<dbReference type="SMART" id="SM01140">
    <property type="entry name" value="Drf_GBD"/>
    <property type="match status" value="1"/>
</dbReference>
<evidence type="ECO:0000313" key="9">
    <source>
        <dbReference type="Proteomes" id="UP000472260"/>
    </source>
</evidence>